<feature type="transmembrane region" description="Helical" evidence="9">
    <location>
        <begin position="20"/>
        <end position="40"/>
    </location>
</feature>
<feature type="domain" description="ABC transmembrane type-1" evidence="10">
    <location>
        <begin position="16"/>
        <end position="204"/>
    </location>
</feature>
<proteinExistence type="inferred from homology"/>
<evidence type="ECO:0000313" key="12">
    <source>
        <dbReference type="Proteomes" id="UP001596266"/>
    </source>
</evidence>
<evidence type="ECO:0000256" key="6">
    <source>
        <dbReference type="ARBA" id="ARBA00022970"/>
    </source>
</evidence>
<keyword evidence="5 9" id="KW-0812">Transmembrane</keyword>
<dbReference type="NCBIfam" id="TIGR01726">
    <property type="entry name" value="HEQRo_perm_3TM"/>
    <property type="match status" value="1"/>
</dbReference>
<dbReference type="InterPro" id="IPR000515">
    <property type="entry name" value="MetI-like"/>
</dbReference>
<dbReference type="PANTHER" id="PTHR30614">
    <property type="entry name" value="MEMBRANE COMPONENT OF AMINO ACID ABC TRANSPORTER"/>
    <property type="match status" value="1"/>
</dbReference>
<dbReference type="SUPFAM" id="SSF161098">
    <property type="entry name" value="MetI-like"/>
    <property type="match status" value="1"/>
</dbReference>
<gene>
    <name evidence="11" type="ORF">ACFP57_05185</name>
</gene>
<feature type="transmembrane region" description="Helical" evidence="9">
    <location>
        <begin position="52"/>
        <end position="75"/>
    </location>
</feature>
<dbReference type="Proteomes" id="UP001596266">
    <property type="component" value="Unassembled WGS sequence"/>
</dbReference>
<dbReference type="PANTHER" id="PTHR30614:SF37">
    <property type="entry name" value="AMINO-ACID ABC TRANSPORTER PERMEASE PROTEIN YHDX-RELATED"/>
    <property type="match status" value="1"/>
</dbReference>
<comment type="caution">
    <text evidence="11">The sequence shown here is derived from an EMBL/GenBank/DDBJ whole genome shotgun (WGS) entry which is preliminary data.</text>
</comment>
<dbReference type="CDD" id="cd06261">
    <property type="entry name" value="TM_PBP2"/>
    <property type="match status" value="1"/>
</dbReference>
<evidence type="ECO:0000256" key="2">
    <source>
        <dbReference type="ARBA" id="ARBA00010072"/>
    </source>
</evidence>
<keyword evidence="7 9" id="KW-1133">Transmembrane helix</keyword>
<keyword evidence="6" id="KW-0029">Amino-acid transport</keyword>
<dbReference type="InterPro" id="IPR043429">
    <property type="entry name" value="ArtM/GltK/GlnP/TcyL/YhdX-like"/>
</dbReference>
<reference evidence="12" key="1">
    <citation type="journal article" date="2019" name="Int. J. Syst. Evol. Microbiol.">
        <title>The Global Catalogue of Microorganisms (GCM) 10K type strain sequencing project: providing services to taxonomists for standard genome sequencing and annotation.</title>
        <authorList>
            <consortium name="The Broad Institute Genomics Platform"/>
            <consortium name="The Broad Institute Genome Sequencing Center for Infectious Disease"/>
            <person name="Wu L."/>
            <person name="Ma J."/>
        </authorList>
    </citation>
    <scope>NUCLEOTIDE SEQUENCE [LARGE SCALE GENOMIC DNA]</scope>
    <source>
        <strain evidence="12">CGMCC 1.15277</strain>
    </source>
</reference>
<dbReference type="EMBL" id="JBHSUA010000009">
    <property type="protein sequence ID" value="MFC6396381.1"/>
    <property type="molecule type" value="Genomic_DNA"/>
</dbReference>
<keyword evidence="3 9" id="KW-0813">Transport</keyword>
<comment type="similarity">
    <text evidence="2">Belongs to the binding-protein-dependent transport system permease family. HisMQ subfamily.</text>
</comment>
<dbReference type="InterPro" id="IPR010065">
    <property type="entry name" value="AA_ABC_transptr_permease_3TM"/>
</dbReference>
<dbReference type="InterPro" id="IPR035906">
    <property type="entry name" value="MetI-like_sf"/>
</dbReference>
<dbReference type="RefSeq" id="WP_343884982.1">
    <property type="nucleotide sequence ID" value="NZ_BAAAKI010000004.1"/>
</dbReference>
<organism evidence="11 12">
    <name type="scientific">Luteococcus sanguinis</name>
    <dbReference type="NCBI Taxonomy" id="174038"/>
    <lineage>
        <taxon>Bacteria</taxon>
        <taxon>Bacillati</taxon>
        <taxon>Actinomycetota</taxon>
        <taxon>Actinomycetes</taxon>
        <taxon>Propionibacteriales</taxon>
        <taxon>Propionibacteriaceae</taxon>
        <taxon>Luteococcus</taxon>
    </lineage>
</organism>
<feature type="transmembrane region" description="Helical" evidence="9">
    <location>
        <begin position="146"/>
        <end position="165"/>
    </location>
</feature>
<evidence type="ECO:0000256" key="7">
    <source>
        <dbReference type="ARBA" id="ARBA00022989"/>
    </source>
</evidence>
<evidence type="ECO:0000256" key="3">
    <source>
        <dbReference type="ARBA" id="ARBA00022448"/>
    </source>
</evidence>
<keyword evidence="8 9" id="KW-0472">Membrane</keyword>
<keyword evidence="12" id="KW-1185">Reference proteome</keyword>
<comment type="subcellular location">
    <subcellularLocation>
        <location evidence="1 9">Cell membrane</location>
        <topology evidence="1 9">Multi-pass membrane protein</topology>
    </subcellularLocation>
</comment>
<evidence type="ECO:0000259" key="10">
    <source>
        <dbReference type="PROSITE" id="PS50928"/>
    </source>
</evidence>
<keyword evidence="4" id="KW-1003">Cell membrane</keyword>
<sequence length="228" mass="23971">MGTIIHDQYPLLLRGLLTTLLLTVIGFVGALVLGTLLAICRVSPVRPLQVVAGIYVEFFRNIPLLSLVILITFGLPEVGAVMPLFWCGALSLVLSGAAFVCETVRSGINTVSIGQSEAARALGMGFATQLRYIVLPQALRTMVQPMVNVFIGTLLGSSLCAVAGVADLTNVTQQLNIQYAAAVGLFLLSGVAYLVLSLGAGAVGGRLEQRFRSTAPVREIPLAGTEMA</sequence>
<evidence type="ECO:0000256" key="4">
    <source>
        <dbReference type="ARBA" id="ARBA00022475"/>
    </source>
</evidence>
<dbReference type="Pfam" id="PF00528">
    <property type="entry name" value="BPD_transp_1"/>
    <property type="match status" value="1"/>
</dbReference>
<feature type="transmembrane region" description="Helical" evidence="9">
    <location>
        <begin position="177"/>
        <end position="203"/>
    </location>
</feature>
<evidence type="ECO:0000256" key="5">
    <source>
        <dbReference type="ARBA" id="ARBA00022692"/>
    </source>
</evidence>
<evidence type="ECO:0000256" key="8">
    <source>
        <dbReference type="ARBA" id="ARBA00023136"/>
    </source>
</evidence>
<name>A0ABW1WZS3_9ACTN</name>
<evidence type="ECO:0000256" key="9">
    <source>
        <dbReference type="RuleBase" id="RU363032"/>
    </source>
</evidence>
<feature type="transmembrane region" description="Helical" evidence="9">
    <location>
        <begin position="81"/>
        <end position="101"/>
    </location>
</feature>
<evidence type="ECO:0000256" key="1">
    <source>
        <dbReference type="ARBA" id="ARBA00004651"/>
    </source>
</evidence>
<protein>
    <submittedName>
        <fullName evidence="11">Amino acid ABC transporter permease</fullName>
    </submittedName>
</protein>
<evidence type="ECO:0000313" key="11">
    <source>
        <dbReference type="EMBL" id="MFC6396381.1"/>
    </source>
</evidence>
<accession>A0ABW1WZS3</accession>
<dbReference type="Gene3D" id="1.10.3720.10">
    <property type="entry name" value="MetI-like"/>
    <property type="match status" value="1"/>
</dbReference>
<dbReference type="PROSITE" id="PS50928">
    <property type="entry name" value="ABC_TM1"/>
    <property type="match status" value="1"/>
</dbReference>